<keyword evidence="16" id="KW-1185">Reference proteome</keyword>
<comment type="subcellular location">
    <subcellularLocation>
        <location evidence="13">Cytoplasm</location>
    </subcellularLocation>
</comment>
<evidence type="ECO:0000256" key="11">
    <source>
        <dbReference type="ARBA" id="ARBA00023102"/>
    </source>
</evidence>
<protein>
    <recommendedName>
        <fullName evidence="13">Histidine biosynthesis bifunctional protein HisIE</fullName>
    </recommendedName>
    <domain>
        <recommendedName>
            <fullName evidence="13">Phosphoribosyl-AMP cyclohydrolase</fullName>
            <shortName evidence="13">PRA-CH</shortName>
            <ecNumber evidence="13">3.5.4.19</ecNumber>
        </recommendedName>
    </domain>
    <domain>
        <recommendedName>
            <fullName evidence="13">Phosphoribosyl-ATP pyrophosphatase</fullName>
            <shortName evidence="13">PRA-PH</shortName>
            <ecNumber evidence="13">3.6.1.31</ecNumber>
        </recommendedName>
    </domain>
</protein>
<dbReference type="NCBIfam" id="NF000768">
    <property type="entry name" value="PRK00051.1"/>
    <property type="match status" value="1"/>
</dbReference>
<evidence type="ECO:0000256" key="10">
    <source>
        <dbReference type="ARBA" id="ARBA00022840"/>
    </source>
</evidence>
<evidence type="ECO:0000256" key="12">
    <source>
        <dbReference type="ARBA" id="ARBA00023268"/>
    </source>
</evidence>
<dbReference type="Pfam" id="PF01503">
    <property type="entry name" value="PRA-PH"/>
    <property type="match status" value="1"/>
</dbReference>
<sequence>MSDYTTLKPDFSKGLLPVILQHHITKEVRMMGYMNEEAFELTKKEKVVWFYSRSKNRLWKKGESSGNMQYVTDMYLDCDDDALLIMVDPAGPTCHTGSDSCFNLVSSFSLRDIEAMVKNRATSSDEKSYTHYLLNEGIDKISKKFGEESFELVIGAKNEDKEEIRNEAADVLYHLGVLLHQSGVTVDDVESVLASRHQKKNNFKGERQSINEW</sequence>
<keyword evidence="7 13" id="KW-0028">Amino-acid biosynthesis</keyword>
<comment type="similarity">
    <text evidence="5 13">In the C-terminal section; belongs to the PRA-PH family.</text>
</comment>
<dbReference type="Gene3D" id="1.10.287.1080">
    <property type="entry name" value="MazG-like"/>
    <property type="match status" value="1"/>
</dbReference>
<evidence type="ECO:0000256" key="6">
    <source>
        <dbReference type="ARBA" id="ARBA00008299"/>
    </source>
</evidence>
<dbReference type="Gene3D" id="3.10.20.810">
    <property type="entry name" value="Phosphoribosyl-AMP cyclohydrolase"/>
    <property type="match status" value="1"/>
</dbReference>
<dbReference type="OrthoDB" id="9795769at2"/>
<dbReference type="GO" id="GO:0005524">
    <property type="term" value="F:ATP binding"/>
    <property type="evidence" value="ECO:0007669"/>
    <property type="project" value="UniProtKB-KW"/>
</dbReference>
<keyword evidence="12 13" id="KW-0511">Multifunctional enzyme</keyword>
<dbReference type="RefSeq" id="WP_091268483.1">
    <property type="nucleotide sequence ID" value="NZ_FNFK01000056.1"/>
</dbReference>
<name>A0A1G9EAI7_9LACT</name>
<keyword evidence="10 13" id="KW-0067">ATP-binding</keyword>
<dbReference type="PANTHER" id="PTHR42945">
    <property type="entry name" value="HISTIDINE BIOSYNTHESIS BIFUNCTIONAL PROTEIN"/>
    <property type="match status" value="1"/>
</dbReference>
<dbReference type="UniPathway" id="UPA00031">
    <property type="reaction ID" value="UER00007"/>
</dbReference>
<comment type="catalytic activity">
    <reaction evidence="1 13">
        <text>1-(5-phospho-beta-D-ribosyl)-5'-AMP + H2O = 1-(5-phospho-beta-D-ribosyl)-5-[(5-phospho-beta-D-ribosylamino)methylideneamino]imidazole-4-carboxamide</text>
        <dbReference type="Rhea" id="RHEA:20049"/>
        <dbReference type="ChEBI" id="CHEBI:15377"/>
        <dbReference type="ChEBI" id="CHEBI:58435"/>
        <dbReference type="ChEBI" id="CHEBI:59457"/>
        <dbReference type="EC" id="3.5.4.19"/>
    </reaction>
</comment>
<dbReference type="GO" id="GO:0005737">
    <property type="term" value="C:cytoplasm"/>
    <property type="evidence" value="ECO:0007669"/>
    <property type="project" value="UniProtKB-SubCell"/>
</dbReference>
<comment type="pathway">
    <text evidence="4 13">Amino-acid biosynthesis; L-histidine biosynthesis; L-histidine from 5-phospho-alpha-D-ribose 1-diphosphate: step 2/9.</text>
</comment>
<comment type="similarity">
    <text evidence="6 13">In the N-terminal section; belongs to the PRA-CH family.</text>
</comment>
<dbReference type="Proteomes" id="UP000199433">
    <property type="component" value="Unassembled WGS sequence"/>
</dbReference>
<dbReference type="STRING" id="426701.SAMN04488098_105613"/>
<evidence type="ECO:0000313" key="15">
    <source>
        <dbReference type="EMBL" id="SDK73066.1"/>
    </source>
</evidence>
<keyword evidence="9 13" id="KW-0378">Hydrolase</keyword>
<dbReference type="CDD" id="cd11534">
    <property type="entry name" value="NTP-PPase_HisIE_like"/>
    <property type="match status" value="1"/>
</dbReference>
<evidence type="ECO:0000256" key="7">
    <source>
        <dbReference type="ARBA" id="ARBA00022605"/>
    </source>
</evidence>
<dbReference type="EC" id="3.6.1.31" evidence="13"/>
<reference evidence="16" key="1">
    <citation type="submission" date="2016-10" db="EMBL/GenBank/DDBJ databases">
        <authorList>
            <person name="Varghese N."/>
            <person name="Submissions S."/>
        </authorList>
    </citation>
    <scope>NUCLEOTIDE SEQUENCE [LARGE SCALE GENOMIC DNA]</scope>
    <source>
        <strain evidence="16">DSM 19181</strain>
    </source>
</reference>
<evidence type="ECO:0000256" key="1">
    <source>
        <dbReference type="ARBA" id="ARBA00000024"/>
    </source>
</evidence>
<dbReference type="InterPro" id="IPR021130">
    <property type="entry name" value="PRib-ATP_PPHydrolase-like"/>
</dbReference>
<dbReference type="NCBIfam" id="NF002747">
    <property type="entry name" value="PRK02759.1"/>
    <property type="match status" value="1"/>
</dbReference>
<gene>
    <name evidence="13" type="primary">hisI</name>
    <name evidence="13" type="synonym">hisIE</name>
    <name evidence="15" type="ORF">SAMN04488098_105613</name>
</gene>
<dbReference type="AlphaFoldDB" id="A0A1G9EAI7"/>
<evidence type="ECO:0000256" key="9">
    <source>
        <dbReference type="ARBA" id="ARBA00022801"/>
    </source>
</evidence>
<keyword evidence="8 13" id="KW-0547">Nucleotide-binding</keyword>
<feature type="region of interest" description="Phosphoribosyl-AMP cyclohydrolase" evidence="13">
    <location>
        <begin position="1"/>
        <end position="109"/>
    </location>
</feature>
<organism evidence="15 16">
    <name type="scientific">Alkalibacterium thalassium</name>
    <dbReference type="NCBI Taxonomy" id="426701"/>
    <lineage>
        <taxon>Bacteria</taxon>
        <taxon>Bacillati</taxon>
        <taxon>Bacillota</taxon>
        <taxon>Bacilli</taxon>
        <taxon>Lactobacillales</taxon>
        <taxon>Carnobacteriaceae</taxon>
        <taxon>Alkalibacterium</taxon>
    </lineage>
</organism>
<dbReference type="GO" id="GO:0004636">
    <property type="term" value="F:phosphoribosyl-ATP diphosphatase activity"/>
    <property type="evidence" value="ECO:0007669"/>
    <property type="project" value="UniProtKB-UniRule"/>
</dbReference>
<dbReference type="HAMAP" id="MF_01020">
    <property type="entry name" value="HisE"/>
    <property type="match status" value="1"/>
</dbReference>
<dbReference type="NCBIfam" id="TIGR03188">
    <property type="entry name" value="histidine_hisI"/>
    <property type="match status" value="1"/>
</dbReference>
<evidence type="ECO:0000259" key="14">
    <source>
        <dbReference type="Pfam" id="PF01502"/>
    </source>
</evidence>
<evidence type="ECO:0000256" key="13">
    <source>
        <dbReference type="HAMAP-Rule" id="MF_01019"/>
    </source>
</evidence>
<keyword evidence="13" id="KW-0963">Cytoplasm</keyword>
<feature type="region of interest" description="Phosphoribosyl-ATP pyrophosphohydrolase" evidence="13">
    <location>
        <begin position="110"/>
        <end position="213"/>
    </location>
</feature>
<dbReference type="PANTHER" id="PTHR42945:SF1">
    <property type="entry name" value="HISTIDINE BIOSYNTHESIS BIFUNCTIONAL PROTEIN HIS7"/>
    <property type="match status" value="1"/>
</dbReference>
<dbReference type="InterPro" id="IPR038019">
    <property type="entry name" value="PRib_AMP_CycHydrolase_sf"/>
</dbReference>
<dbReference type="InterPro" id="IPR002496">
    <property type="entry name" value="PRib_AMP_CycHydrolase_dom"/>
</dbReference>
<evidence type="ECO:0000256" key="5">
    <source>
        <dbReference type="ARBA" id="ARBA00007731"/>
    </source>
</evidence>
<dbReference type="SUPFAM" id="SSF141734">
    <property type="entry name" value="HisI-like"/>
    <property type="match status" value="1"/>
</dbReference>
<evidence type="ECO:0000256" key="4">
    <source>
        <dbReference type="ARBA" id="ARBA00005204"/>
    </source>
</evidence>
<feature type="domain" description="Phosphoribosyl-AMP cyclohydrolase" evidence="14">
    <location>
        <begin position="30"/>
        <end position="103"/>
    </location>
</feature>
<keyword evidence="11 13" id="KW-0368">Histidine biosynthesis</keyword>
<evidence type="ECO:0000256" key="8">
    <source>
        <dbReference type="ARBA" id="ARBA00022741"/>
    </source>
</evidence>
<accession>A0A1G9EAI7</accession>
<dbReference type="FunFam" id="3.10.20.810:FF:000001">
    <property type="entry name" value="Histidine biosynthesis bifunctional protein HisIE"/>
    <property type="match status" value="1"/>
</dbReference>
<dbReference type="EMBL" id="FNFK01000056">
    <property type="protein sequence ID" value="SDK73066.1"/>
    <property type="molecule type" value="Genomic_DNA"/>
</dbReference>
<dbReference type="Pfam" id="PF01502">
    <property type="entry name" value="PRA-CH"/>
    <property type="match status" value="1"/>
</dbReference>
<dbReference type="InterPro" id="IPR023019">
    <property type="entry name" value="His_synth_HisIE"/>
</dbReference>
<dbReference type="SUPFAM" id="SSF101386">
    <property type="entry name" value="all-alpha NTP pyrophosphatases"/>
    <property type="match status" value="1"/>
</dbReference>
<dbReference type="GO" id="GO:0004635">
    <property type="term" value="F:phosphoribosyl-AMP cyclohydrolase activity"/>
    <property type="evidence" value="ECO:0007669"/>
    <property type="project" value="UniProtKB-UniRule"/>
</dbReference>
<comment type="pathway">
    <text evidence="3 13">Amino-acid biosynthesis; L-histidine biosynthesis; L-histidine from 5-phospho-alpha-D-ribose 1-diphosphate: step 3/9.</text>
</comment>
<evidence type="ECO:0000313" key="16">
    <source>
        <dbReference type="Proteomes" id="UP000199433"/>
    </source>
</evidence>
<proteinExistence type="inferred from homology"/>
<dbReference type="GO" id="GO:0000105">
    <property type="term" value="P:L-histidine biosynthetic process"/>
    <property type="evidence" value="ECO:0007669"/>
    <property type="project" value="UniProtKB-UniRule"/>
</dbReference>
<dbReference type="EC" id="3.5.4.19" evidence="13"/>
<evidence type="ECO:0000256" key="3">
    <source>
        <dbReference type="ARBA" id="ARBA00005169"/>
    </source>
</evidence>
<comment type="catalytic activity">
    <reaction evidence="2 13">
        <text>1-(5-phospho-beta-D-ribosyl)-ATP + H2O = 1-(5-phospho-beta-D-ribosyl)-5'-AMP + diphosphate + H(+)</text>
        <dbReference type="Rhea" id="RHEA:22828"/>
        <dbReference type="ChEBI" id="CHEBI:15377"/>
        <dbReference type="ChEBI" id="CHEBI:15378"/>
        <dbReference type="ChEBI" id="CHEBI:33019"/>
        <dbReference type="ChEBI" id="CHEBI:59457"/>
        <dbReference type="ChEBI" id="CHEBI:73183"/>
        <dbReference type="EC" id="3.6.1.31"/>
    </reaction>
</comment>
<dbReference type="HAMAP" id="MF_01019">
    <property type="entry name" value="HisIE"/>
    <property type="match status" value="1"/>
</dbReference>
<dbReference type="InterPro" id="IPR008179">
    <property type="entry name" value="HisE"/>
</dbReference>
<evidence type="ECO:0000256" key="2">
    <source>
        <dbReference type="ARBA" id="ARBA00001460"/>
    </source>
</evidence>